<evidence type="ECO:0000256" key="2">
    <source>
        <dbReference type="ARBA" id="ARBA00022448"/>
    </source>
</evidence>
<dbReference type="PANTHER" id="PTHR35011">
    <property type="entry name" value="2,3-DIKETO-L-GULONATE TRAP TRANSPORTER SMALL PERMEASE PROTEIN YIAM"/>
    <property type="match status" value="1"/>
</dbReference>
<accession>A0A4R2MEQ7</accession>
<dbReference type="GO" id="GO:0015740">
    <property type="term" value="P:C4-dicarboxylate transport"/>
    <property type="evidence" value="ECO:0007669"/>
    <property type="project" value="TreeGrafter"/>
</dbReference>
<dbReference type="Pfam" id="PF04290">
    <property type="entry name" value="DctQ"/>
    <property type="match status" value="1"/>
</dbReference>
<evidence type="ECO:0000256" key="7">
    <source>
        <dbReference type="ARBA" id="ARBA00023136"/>
    </source>
</evidence>
<evidence type="ECO:0000313" key="12">
    <source>
        <dbReference type="Proteomes" id="UP000295106"/>
    </source>
</evidence>
<dbReference type="GeneID" id="99686922"/>
<feature type="transmembrane region" description="Helical" evidence="9">
    <location>
        <begin position="12"/>
        <end position="35"/>
    </location>
</feature>
<keyword evidence="4 9" id="KW-0997">Cell inner membrane</keyword>
<evidence type="ECO:0000256" key="1">
    <source>
        <dbReference type="ARBA" id="ARBA00004429"/>
    </source>
</evidence>
<dbReference type="Proteomes" id="UP000295106">
    <property type="component" value="Unassembled WGS sequence"/>
</dbReference>
<dbReference type="RefSeq" id="WP_242478429.1">
    <property type="nucleotide sequence ID" value="NZ_CP181386.1"/>
</dbReference>
<dbReference type="InterPro" id="IPR055348">
    <property type="entry name" value="DctQ"/>
</dbReference>
<dbReference type="GO" id="GO:0005886">
    <property type="term" value="C:plasma membrane"/>
    <property type="evidence" value="ECO:0007669"/>
    <property type="project" value="UniProtKB-SubCell"/>
</dbReference>
<reference evidence="11 12" key="1">
    <citation type="submission" date="2019-03" db="EMBL/GenBank/DDBJ databases">
        <title>Genomic Encyclopedia of Type Strains, Phase IV (KMG-IV): sequencing the most valuable type-strain genomes for metagenomic binning, comparative biology and taxonomic classification.</title>
        <authorList>
            <person name="Goeker M."/>
        </authorList>
    </citation>
    <scope>NUCLEOTIDE SEQUENCE [LARGE SCALE GENOMIC DNA]</scope>
    <source>
        <strain evidence="11 12">DSM 1709</strain>
    </source>
</reference>
<dbReference type="GO" id="GO:0022857">
    <property type="term" value="F:transmembrane transporter activity"/>
    <property type="evidence" value="ECO:0007669"/>
    <property type="project" value="UniProtKB-UniRule"/>
</dbReference>
<comment type="function">
    <text evidence="9">Part of the tripartite ATP-independent periplasmic (TRAP) transport system.</text>
</comment>
<keyword evidence="5 9" id="KW-0812">Transmembrane</keyword>
<evidence type="ECO:0000256" key="5">
    <source>
        <dbReference type="ARBA" id="ARBA00022692"/>
    </source>
</evidence>
<comment type="caution">
    <text evidence="11">The sequence shown here is derived from an EMBL/GenBank/DDBJ whole genome shotgun (WGS) entry which is preliminary data.</text>
</comment>
<evidence type="ECO:0000256" key="9">
    <source>
        <dbReference type="RuleBase" id="RU369079"/>
    </source>
</evidence>
<dbReference type="EMBL" id="SLXD01000001">
    <property type="protein sequence ID" value="TCP05322.1"/>
    <property type="molecule type" value="Genomic_DNA"/>
</dbReference>
<comment type="subunit">
    <text evidence="9">The complex comprises the extracytoplasmic solute receptor protein and the two transmembrane proteins.</text>
</comment>
<feature type="transmembrane region" description="Helical" evidence="9">
    <location>
        <begin position="47"/>
        <end position="65"/>
    </location>
</feature>
<keyword evidence="6 9" id="KW-1133">Transmembrane helix</keyword>
<sequence length="185" mass="20179">MAFWIRRGMRVLDLACATLLALMVVLVFGNVVMRYGFDASITVSEELARWAFVWMTMLGAVVAVENRGHLGSNLLVERLGRGGRRACLLLSQTLMIAITALLLVGSWQQAAINWSVRAPVSGLSMAGFYGAGVVFGVLVLGLLLRQALRTVTGELGDEDLAPLQESEDVAQIQDLHLDRSAAWRH</sequence>
<feature type="domain" description="Tripartite ATP-independent periplasmic transporters DctQ component" evidence="10">
    <location>
        <begin position="23"/>
        <end position="152"/>
    </location>
</feature>
<keyword evidence="3" id="KW-1003">Cell membrane</keyword>
<evidence type="ECO:0000313" key="11">
    <source>
        <dbReference type="EMBL" id="TCP05322.1"/>
    </source>
</evidence>
<keyword evidence="2 9" id="KW-0813">Transport</keyword>
<protein>
    <recommendedName>
        <fullName evidence="9">TRAP transporter small permease protein</fullName>
    </recommendedName>
</protein>
<evidence type="ECO:0000256" key="6">
    <source>
        <dbReference type="ARBA" id="ARBA00022989"/>
    </source>
</evidence>
<organism evidence="11 12">
    <name type="scientific">Rubrivivax gelatinosus</name>
    <name type="common">Rhodocyclus gelatinosus</name>
    <name type="synonym">Rhodopseudomonas gelatinosa</name>
    <dbReference type="NCBI Taxonomy" id="28068"/>
    <lineage>
        <taxon>Bacteria</taxon>
        <taxon>Pseudomonadati</taxon>
        <taxon>Pseudomonadota</taxon>
        <taxon>Betaproteobacteria</taxon>
        <taxon>Burkholderiales</taxon>
        <taxon>Sphaerotilaceae</taxon>
        <taxon>Rubrivivax</taxon>
    </lineage>
</organism>
<comment type="similarity">
    <text evidence="8 9">Belongs to the TRAP transporter small permease family.</text>
</comment>
<keyword evidence="7 9" id="KW-0472">Membrane</keyword>
<gene>
    <name evidence="11" type="ORF">EV684_101194</name>
</gene>
<dbReference type="InterPro" id="IPR007387">
    <property type="entry name" value="TRAP_DctQ"/>
</dbReference>
<evidence type="ECO:0000256" key="8">
    <source>
        <dbReference type="ARBA" id="ARBA00038436"/>
    </source>
</evidence>
<proteinExistence type="inferred from homology"/>
<evidence type="ECO:0000256" key="4">
    <source>
        <dbReference type="ARBA" id="ARBA00022519"/>
    </source>
</evidence>
<dbReference type="PANTHER" id="PTHR35011:SF2">
    <property type="entry name" value="2,3-DIKETO-L-GULONATE TRAP TRANSPORTER SMALL PERMEASE PROTEIN YIAM"/>
    <property type="match status" value="1"/>
</dbReference>
<feature type="transmembrane region" description="Helical" evidence="9">
    <location>
        <begin position="127"/>
        <end position="144"/>
    </location>
</feature>
<evidence type="ECO:0000259" key="10">
    <source>
        <dbReference type="Pfam" id="PF04290"/>
    </source>
</evidence>
<comment type="subcellular location">
    <subcellularLocation>
        <location evidence="1 9">Cell inner membrane</location>
        <topology evidence="1 9">Multi-pass membrane protein</topology>
    </subcellularLocation>
</comment>
<evidence type="ECO:0000256" key="3">
    <source>
        <dbReference type="ARBA" id="ARBA00022475"/>
    </source>
</evidence>
<name>A0A4R2MEQ7_RUBGE</name>
<dbReference type="AlphaFoldDB" id="A0A4R2MEQ7"/>
<feature type="transmembrane region" description="Helical" evidence="9">
    <location>
        <begin position="86"/>
        <end position="107"/>
    </location>
</feature>